<evidence type="ECO:0000256" key="1">
    <source>
        <dbReference type="SAM" id="MobiDB-lite"/>
    </source>
</evidence>
<sequence>MRVLFGKHYCPSICFSKSFLCVYSSCPLKLEDSHHGSSGSAPVHHAVEEKSSEEKIEDKDIEPSHEKVDVSLKSSLKKSSDSGKREVGKGRVNWMDFVGKELVEIKEFEPNEPGQMGGIGSVSSQPCLCVIQ</sequence>
<feature type="region of interest" description="Disordered" evidence="1">
    <location>
        <begin position="31"/>
        <end position="87"/>
    </location>
</feature>
<organism evidence="2 3">
    <name type="scientific">Vanilla planifolia</name>
    <name type="common">Vanilla</name>
    <dbReference type="NCBI Taxonomy" id="51239"/>
    <lineage>
        <taxon>Eukaryota</taxon>
        <taxon>Viridiplantae</taxon>
        <taxon>Streptophyta</taxon>
        <taxon>Embryophyta</taxon>
        <taxon>Tracheophyta</taxon>
        <taxon>Spermatophyta</taxon>
        <taxon>Magnoliopsida</taxon>
        <taxon>Liliopsida</taxon>
        <taxon>Asparagales</taxon>
        <taxon>Orchidaceae</taxon>
        <taxon>Vanilloideae</taxon>
        <taxon>Vanilleae</taxon>
        <taxon>Vanilla</taxon>
    </lineage>
</organism>
<comment type="caution">
    <text evidence="2">The sequence shown here is derived from an EMBL/GenBank/DDBJ whole genome shotgun (WGS) entry which is preliminary data.</text>
</comment>
<evidence type="ECO:0000313" key="2">
    <source>
        <dbReference type="EMBL" id="KAG0451057.1"/>
    </source>
</evidence>
<dbReference type="PANTHER" id="PTHR33401">
    <property type="entry name" value="LIGHT-HARVESTING COMPLEX-LIKE PROTEIN OHP2, CHLOROPLASTIC"/>
    <property type="match status" value="1"/>
</dbReference>
<accession>A0A835U7A8</accession>
<dbReference type="PANTHER" id="PTHR33401:SF19">
    <property type="entry name" value="(RAPE) HYPOTHETICAL PROTEIN"/>
    <property type="match status" value="1"/>
</dbReference>
<feature type="compositionally biased region" description="Basic and acidic residues" evidence="1">
    <location>
        <begin position="45"/>
        <end position="70"/>
    </location>
</feature>
<proteinExistence type="predicted"/>
<protein>
    <submittedName>
        <fullName evidence="2">Uncharacterized protein</fullName>
    </submittedName>
</protein>
<reference evidence="2 3" key="1">
    <citation type="journal article" date="2020" name="Nat. Food">
        <title>A phased Vanilla planifolia genome enables genetic improvement of flavour and production.</title>
        <authorList>
            <person name="Hasing T."/>
            <person name="Tang H."/>
            <person name="Brym M."/>
            <person name="Khazi F."/>
            <person name="Huang T."/>
            <person name="Chambers A.H."/>
        </authorList>
    </citation>
    <scope>NUCLEOTIDE SEQUENCE [LARGE SCALE GENOMIC DNA]</scope>
    <source>
        <tissue evidence="2">Leaf</tissue>
    </source>
</reference>
<feature type="compositionally biased region" description="Basic and acidic residues" evidence="1">
    <location>
        <begin position="78"/>
        <end position="87"/>
    </location>
</feature>
<dbReference type="EMBL" id="JADCNL010000078">
    <property type="protein sequence ID" value="KAG0451057.1"/>
    <property type="molecule type" value="Genomic_DNA"/>
</dbReference>
<dbReference type="Proteomes" id="UP000636800">
    <property type="component" value="Unassembled WGS sequence"/>
</dbReference>
<gene>
    <name evidence="2" type="ORF">HPP92_026624</name>
</gene>
<dbReference type="AlphaFoldDB" id="A0A835U7A8"/>
<dbReference type="OrthoDB" id="10014216at2759"/>
<keyword evidence="3" id="KW-1185">Reference proteome</keyword>
<name>A0A835U7A8_VANPL</name>
<evidence type="ECO:0000313" key="3">
    <source>
        <dbReference type="Proteomes" id="UP000636800"/>
    </source>
</evidence>